<comment type="caution">
    <text evidence="7">The sequence shown here is derived from an EMBL/GenBank/DDBJ whole genome shotgun (WGS) entry which is preliminary data.</text>
</comment>
<keyword evidence="3" id="KW-0862">Zinc</keyword>
<evidence type="ECO:0000259" key="6">
    <source>
        <dbReference type="PROSITE" id="PS50157"/>
    </source>
</evidence>
<keyword evidence="8" id="KW-1185">Reference proteome</keyword>
<dbReference type="Gene3D" id="3.30.160.60">
    <property type="entry name" value="Classic Zinc Finger"/>
    <property type="match status" value="1"/>
</dbReference>
<evidence type="ECO:0000256" key="3">
    <source>
        <dbReference type="ARBA" id="ARBA00022833"/>
    </source>
</evidence>
<keyword evidence="1" id="KW-0479">Metal-binding</keyword>
<gene>
    <name evidence="7" type="ORF">ILUMI_19553</name>
</gene>
<evidence type="ECO:0000256" key="4">
    <source>
        <dbReference type="PROSITE-ProRule" id="PRU00042"/>
    </source>
</evidence>
<evidence type="ECO:0000313" key="8">
    <source>
        <dbReference type="Proteomes" id="UP000801492"/>
    </source>
</evidence>
<dbReference type="GO" id="GO:0008270">
    <property type="term" value="F:zinc ion binding"/>
    <property type="evidence" value="ECO:0007669"/>
    <property type="project" value="UniProtKB-KW"/>
</dbReference>
<dbReference type="AlphaFoldDB" id="A0A8K0G5D4"/>
<dbReference type="Proteomes" id="UP000801492">
    <property type="component" value="Unassembled WGS sequence"/>
</dbReference>
<evidence type="ECO:0000256" key="5">
    <source>
        <dbReference type="SAM" id="MobiDB-lite"/>
    </source>
</evidence>
<feature type="region of interest" description="Disordered" evidence="5">
    <location>
        <begin position="90"/>
        <end position="169"/>
    </location>
</feature>
<evidence type="ECO:0000256" key="1">
    <source>
        <dbReference type="ARBA" id="ARBA00022723"/>
    </source>
</evidence>
<dbReference type="EMBL" id="VTPC01087115">
    <property type="protein sequence ID" value="KAF2886619.1"/>
    <property type="molecule type" value="Genomic_DNA"/>
</dbReference>
<dbReference type="PANTHER" id="PTHR23235">
    <property type="entry name" value="KRUEPPEL-LIKE TRANSCRIPTION FACTOR"/>
    <property type="match status" value="1"/>
</dbReference>
<proteinExistence type="predicted"/>
<dbReference type="PROSITE" id="PS00028">
    <property type="entry name" value="ZINC_FINGER_C2H2_1"/>
    <property type="match status" value="1"/>
</dbReference>
<dbReference type="SUPFAM" id="SSF57667">
    <property type="entry name" value="beta-beta-alpha zinc fingers"/>
    <property type="match status" value="1"/>
</dbReference>
<dbReference type="PROSITE" id="PS50157">
    <property type="entry name" value="ZINC_FINGER_C2H2_2"/>
    <property type="match status" value="1"/>
</dbReference>
<accession>A0A8K0G5D4</accession>
<reference evidence="7" key="1">
    <citation type="submission" date="2019-08" db="EMBL/GenBank/DDBJ databases">
        <title>The genome of the North American firefly Photinus pyralis.</title>
        <authorList>
            <consortium name="Photinus pyralis genome working group"/>
            <person name="Fallon T.R."/>
            <person name="Sander Lower S.E."/>
            <person name="Weng J.-K."/>
        </authorList>
    </citation>
    <scope>NUCLEOTIDE SEQUENCE</scope>
    <source>
        <strain evidence="7">TRF0915ILg1</strain>
        <tissue evidence="7">Whole body</tissue>
    </source>
</reference>
<sequence length="210" mass="23403">MDEINFAAQCLLEMSHSKDHINRPLDLSNRPLLRDASRFLPGNNPGPAVIVEPVPVVPHSFIKDEPVTTNSTESSSYMVARILTDLTRIKQEPVPEVPSDTEGNLTIDEEQDEGYSSYMNSSNGKSRNSKVCKAVGAGPKSRKADVPPPRKPAVPRAQPSNRLSSQLRKTHKCSYDGCHKVYGKSSHLKAHLRTHTGKIFKRTFGYYYSR</sequence>
<feature type="domain" description="C2H2-type" evidence="6">
    <location>
        <begin position="171"/>
        <end position="198"/>
    </location>
</feature>
<evidence type="ECO:0000256" key="2">
    <source>
        <dbReference type="ARBA" id="ARBA00022771"/>
    </source>
</evidence>
<dbReference type="PANTHER" id="PTHR23235:SF174">
    <property type="entry name" value="CABUT, ISOFORM A"/>
    <property type="match status" value="1"/>
</dbReference>
<keyword evidence="2 4" id="KW-0863">Zinc-finger</keyword>
<feature type="compositionally biased region" description="Polar residues" evidence="5">
    <location>
        <begin position="117"/>
        <end position="126"/>
    </location>
</feature>
<dbReference type="GO" id="GO:0000978">
    <property type="term" value="F:RNA polymerase II cis-regulatory region sequence-specific DNA binding"/>
    <property type="evidence" value="ECO:0007669"/>
    <property type="project" value="TreeGrafter"/>
</dbReference>
<evidence type="ECO:0000313" key="7">
    <source>
        <dbReference type="EMBL" id="KAF2886619.1"/>
    </source>
</evidence>
<dbReference type="InterPro" id="IPR013087">
    <property type="entry name" value="Znf_C2H2_type"/>
</dbReference>
<dbReference type="InterPro" id="IPR036236">
    <property type="entry name" value="Znf_C2H2_sf"/>
</dbReference>
<organism evidence="7 8">
    <name type="scientific">Ignelater luminosus</name>
    <name type="common">Cucubano</name>
    <name type="synonym">Pyrophorus luminosus</name>
    <dbReference type="NCBI Taxonomy" id="2038154"/>
    <lineage>
        <taxon>Eukaryota</taxon>
        <taxon>Metazoa</taxon>
        <taxon>Ecdysozoa</taxon>
        <taxon>Arthropoda</taxon>
        <taxon>Hexapoda</taxon>
        <taxon>Insecta</taxon>
        <taxon>Pterygota</taxon>
        <taxon>Neoptera</taxon>
        <taxon>Endopterygota</taxon>
        <taxon>Coleoptera</taxon>
        <taxon>Polyphaga</taxon>
        <taxon>Elateriformia</taxon>
        <taxon>Elateroidea</taxon>
        <taxon>Elateridae</taxon>
        <taxon>Agrypninae</taxon>
        <taxon>Pyrophorini</taxon>
        <taxon>Ignelater</taxon>
    </lineage>
</organism>
<name>A0A8K0G5D4_IGNLU</name>
<protein>
    <recommendedName>
        <fullName evidence="6">C2H2-type domain-containing protein</fullName>
    </recommendedName>
</protein>
<dbReference type="GO" id="GO:0000981">
    <property type="term" value="F:DNA-binding transcription factor activity, RNA polymerase II-specific"/>
    <property type="evidence" value="ECO:0007669"/>
    <property type="project" value="TreeGrafter"/>
</dbReference>
<dbReference type="OrthoDB" id="4748970at2759"/>